<sequence>MSLVDRSFLKDRCPQIKIHTMSSPMEVRGIGLTSHSANEYARVDFYLPGKDGRTAYFQREVHLVENLKVNLLMGIDIISLEQIHIDKSREVATVRLCDNIKLALSIRTHLANIWKTVFSQKETCIPAHTQKALPIHGAKGTPLNLPQDRDMLFKLSVKQKVSVFAHIVNHSMEAIYMQNDSDSNVVLPQNTRIGNVVEYEADGCFLALVNDSEIALKPAKKTTGWVRRAWKGVLAAAATTAAYGIITDRPNNVAMTQLEWKLLNQATGYGNQPTIEALNKVVDNYPDLWVDHGNTAKVLENGWKFHSSITGWSFTNLVRHASTLWARKTVR</sequence>
<dbReference type="Proteomes" id="UP000192927">
    <property type="component" value="Unassembled WGS sequence"/>
</dbReference>
<keyword evidence="2" id="KW-1185">Reference proteome</keyword>
<protein>
    <submittedName>
        <fullName evidence="1">Uncharacterized protein</fullName>
    </submittedName>
</protein>
<evidence type="ECO:0000313" key="1">
    <source>
        <dbReference type="EMBL" id="SLM39794.1"/>
    </source>
</evidence>
<accession>A0A1W5D9J7</accession>
<proteinExistence type="predicted"/>
<dbReference type="EMBL" id="FWEW01003550">
    <property type="protein sequence ID" value="SLM39794.1"/>
    <property type="molecule type" value="Genomic_DNA"/>
</dbReference>
<reference evidence="2" key="1">
    <citation type="submission" date="2017-03" db="EMBL/GenBank/DDBJ databases">
        <authorList>
            <person name="Sharma R."/>
            <person name="Thines M."/>
        </authorList>
    </citation>
    <scope>NUCLEOTIDE SEQUENCE [LARGE SCALE GENOMIC DNA]</scope>
</reference>
<evidence type="ECO:0000313" key="2">
    <source>
        <dbReference type="Proteomes" id="UP000192927"/>
    </source>
</evidence>
<name>A0A1W5D9J7_9LECA</name>
<organism evidence="1 2">
    <name type="scientific">Lasallia pustulata</name>
    <dbReference type="NCBI Taxonomy" id="136370"/>
    <lineage>
        <taxon>Eukaryota</taxon>
        <taxon>Fungi</taxon>
        <taxon>Dikarya</taxon>
        <taxon>Ascomycota</taxon>
        <taxon>Pezizomycotina</taxon>
        <taxon>Lecanoromycetes</taxon>
        <taxon>OSLEUM clade</taxon>
        <taxon>Umbilicariomycetidae</taxon>
        <taxon>Umbilicariales</taxon>
        <taxon>Umbilicariaceae</taxon>
        <taxon>Lasallia</taxon>
    </lineage>
</organism>
<dbReference type="AlphaFoldDB" id="A0A1W5D9J7"/>